<keyword evidence="2" id="KW-1185">Reference proteome</keyword>
<sequence>MASENPMEVEEIDLVDGISARLENLRCFADTLRDDIDCEASGATGDGRLGVLRAELDQILELTEALSHRLLERQPRLDPEIERQTPLVSRN</sequence>
<gene>
    <name evidence="1" type="ORF">DEH80_08430</name>
</gene>
<dbReference type="Proteomes" id="UP000251800">
    <property type="component" value="Unassembled WGS sequence"/>
</dbReference>
<comment type="caution">
    <text evidence="1">The sequence shown here is derived from an EMBL/GenBank/DDBJ whole genome shotgun (WGS) entry which is preliminary data.</text>
</comment>
<reference evidence="1 2" key="1">
    <citation type="submission" date="2018-05" db="EMBL/GenBank/DDBJ databases">
        <title>Abyssibacter profundi OUC007T gen. nov., sp. nov, a marine bacterium isolated from seawater of the Mariana Trench.</title>
        <authorList>
            <person name="Zhou S."/>
        </authorList>
    </citation>
    <scope>NUCLEOTIDE SEQUENCE [LARGE SCALE GENOMIC DNA]</scope>
    <source>
        <strain evidence="1 2">OUC007</strain>
    </source>
</reference>
<organism evidence="1 2">
    <name type="scientific">Abyssibacter profundi</name>
    <dbReference type="NCBI Taxonomy" id="2182787"/>
    <lineage>
        <taxon>Bacteria</taxon>
        <taxon>Pseudomonadati</taxon>
        <taxon>Pseudomonadota</taxon>
        <taxon>Gammaproteobacteria</taxon>
        <taxon>Chromatiales</taxon>
        <taxon>Oceanococcaceae</taxon>
        <taxon>Abyssibacter</taxon>
    </lineage>
</organism>
<evidence type="ECO:0000313" key="1">
    <source>
        <dbReference type="EMBL" id="PWN56281.1"/>
    </source>
</evidence>
<name>A0A363ULJ5_9GAMM</name>
<evidence type="ECO:0008006" key="3">
    <source>
        <dbReference type="Google" id="ProtNLM"/>
    </source>
</evidence>
<dbReference type="EMBL" id="QEQK01000006">
    <property type="protein sequence ID" value="PWN56281.1"/>
    <property type="molecule type" value="Genomic_DNA"/>
</dbReference>
<proteinExistence type="predicted"/>
<evidence type="ECO:0000313" key="2">
    <source>
        <dbReference type="Proteomes" id="UP000251800"/>
    </source>
</evidence>
<protein>
    <recommendedName>
        <fullName evidence="3">DUF1484 domain-containing protein</fullName>
    </recommendedName>
</protein>
<dbReference type="RefSeq" id="WP_133249174.1">
    <property type="nucleotide sequence ID" value="NZ_QEQK01000006.1"/>
</dbReference>
<dbReference type="AlphaFoldDB" id="A0A363ULJ5"/>
<accession>A0A363ULJ5</accession>